<dbReference type="EMBL" id="SULG01000058">
    <property type="protein sequence ID" value="TLD41205.1"/>
    <property type="molecule type" value="Genomic_DNA"/>
</dbReference>
<dbReference type="Gene3D" id="3.30.110.40">
    <property type="entry name" value="TusA-like domain"/>
    <property type="match status" value="1"/>
</dbReference>
<accession>A0A533Q990</accession>
<feature type="domain" description="UPF0033" evidence="2">
    <location>
        <begin position="12"/>
        <end position="80"/>
    </location>
</feature>
<evidence type="ECO:0000313" key="4">
    <source>
        <dbReference type="Proteomes" id="UP000319783"/>
    </source>
</evidence>
<name>A0A533Q990_9BACT</name>
<evidence type="ECO:0000256" key="1">
    <source>
        <dbReference type="ARBA" id="ARBA00008984"/>
    </source>
</evidence>
<proteinExistence type="inferred from homology"/>
<organism evidence="3 4">
    <name type="scientific">Candidatus Jettenia ecosi</name>
    <dbReference type="NCBI Taxonomy" id="2494326"/>
    <lineage>
        <taxon>Bacteria</taxon>
        <taxon>Pseudomonadati</taxon>
        <taxon>Planctomycetota</taxon>
        <taxon>Candidatus Brocadiia</taxon>
        <taxon>Candidatus Brocadiales</taxon>
        <taxon>Candidatus Brocadiaceae</taxon>
        <taxon>Candidatus Jettenia</taxon>
    </lineage>
</organism>
<dbReference type="InterPro" id="IPR001455">
    <property type="entry name" value="TusA-like"/>
</dbReference>
<dbReference type="InterPro" id="IPR036868">
    <property type="entry name" value="TusA-like_sf"/>
</dbReference>
<dbReference type="SUPFAM" id="SSF64307">
    <property type="entry name" value="SirA-like"/>
    <property type="match status" value="1"/>
</dbReference>
<gene>
    <name evidence="3" type="ORF">JETT_2543</name>
</gene>
<sequence>MVEDGNINPDEQIDLRGVLCPINFVKTKLKLEMMDSGQVLEVILDDGEPIRSVPRSLKEEGHKIIRVENLQGAYRLLVKKA</sequence>
<dbReference type="Pfam" id="PF01206">
    <property type="entry name" value="TusA"/>
    <property type="match status" value="1"/>
</dbReference>
<dbReference type="PANTHER" id="PTHR33279:SF19">
    <property type="entry name" value="SSL1707 PROTEIN"/>
    <property type="match status" value="1"/>
</dbReference>
<dbReference type="CDD" id="cd00291">
    <property type="entry name" value="SirA_YedF_YeeD"/>
    <property type="match status" value="1"/>
</dbReference>
<evidence type="ECO:0000313" key="3">
    <source>
        <dbReference type="EMBL" id="TLD41205.1"/>
    </source>
</evidence>
<evidence type="ECO:0000259" key="2">
    <source>
        <dbReference type="Pfam" id="PF01206"/>
    </source>
</evidence>
<dbReference type="AlphaFoldDB" id="A0A533Q990"/>
<comment type="similarity">
    <text evidence="1">Belongs to the sulfur carrier protein TusA family.</text>
</comment>
<protein>
    <recommendedName>
        <fullName evidence="2">UPF0033 domain-containing protein</fullName>
    </recommendedName>
</protein>
<dbReference type="PANTHER" id="PTHR33279">
    <property type="entry name" value="SULFUR CARRIER PROTEIN YEDF-RELATED"/>
    <property type="match status" value="1"/>
</dbReference>
<dbReference type="Proteomes" id="UP000319783">
    <property type="component" value="Unassembled WGS sequence"/>
</dbReference>
<comment type="caution">
    <text evidence="3">The sequence shown here is derived from an EMBL/GenBank/DDBJ whole genome shotgun (WGS) entry which is preliminary data.</text>
</comment>
<reference evidence="3 4" key="1">
    <citation type="submission" date="2019-04" db="EMBL/GenBank/DDBJ databases">
        <title>Genome of a novel bacterium Candidatus Jettenia ecosi reconstructed from metagenome of an anammox bioreactor.</title>
        <authorList>
            <person name="Mardanov A.V."/>
            <person name="Beletsky A.V."/>
            <person name="Ravin N.V."/>
            <person name="Botchkova E.A."/>
            <person name="Litti Y.V."/>
            <person name="Nozhevnikova A.N."/>
        </authorList>
    </citation>
    <scope>NUCLEOTIDE SEQUENCE [LARGE SCALE GENOMIC DNA]</scope>
    <source>
        <strain evidence="3">J2</strain>
    </source>
</reference>